<dbReference type="AlphaFoldDB" id="A0A074LQF1"/>
<dbReference type="EMBL" id="JMIR01000004">
    <property type="protein sequence ID" value="KEO84376.1"/>
    <property type="molecule type" value="Genomic_DNA"/>
</dbReference>
<dbReference type="Proteomes" id="UP000027931">
    <property type="component" value="Unassembled WGS sequence"/>
</dbReference>
<gene>
    <name evidence="2" type="ORF">EL26_04540</name>
</gene>
<keyword evidence="3" id="KW-1185">Reference proteome</keyword>
<name>A0A074LQF1_9BACL</name>
<feature type="region of interest" description="Disordered" evidence="1">
    <location>
        <begin position="1"/>
        <end position="27"/>
    </location>
</feature>
<comment type="caution">
    <text evidence="2">The sequence shown here is derived from an EMBL/GenBank/DDBJ whole genome shotgun (WGS) entry which is preliminary data.</text>
</comment>
<dbReference type="eggNOG" id="ENOG502ZTTD">
    <property type="taxonomic scope" value="Bacteria"/>
</dbReference>
<sequence>MSNQQQEQSQDESKTKKPPSTLPKAMEKRVSLKWVTMQALDAAVSRMKAQGGQARVTVLTAYGRITGELQEIQSSYAESFEKQENGTYRPDLASMVTHLRSEMLRRFEEEEKQLEIVDTAPILSLKDVEVAQVGQSPLRLPQLTLFADQVIGFTVEELPTLH</sequence>
<protein>
    <submittedName>
        <fullName evidence="2">Uncharacterized protein</fullName>
    </submittedName>
</protein>
<evidence type="ECO:0000313" key="3">
    <source>
        <dbReference type="Proteomes" id="UP000027931"/>
    </source>
</evidence>
<accession>A0A074LQF1</accession>
<proteinExistence type="predicted"/>
<evidence type="ECO:0000313" key="2">
    <source>
        <dbReference type="EMBL" id="KEO84376.1"/>
    </source>
</evidence>
<reference evidence="2 3" key="1">
    <citation type="journal article" date="2013" name="Int. J. Syst. Evol. Microbiol.">
        <title>Tumebacillus flagellatus sp. nov., an alpha-amylase/pullulanase-producing bacterium isolated from cassava wastewater.</title>
        <authorList>
            <person name="Wang Q."/>
            <person name="Xie N."/>
            <person name="Qin Y."/>
            <person name="Shen N."/>
            <person name="Zhu J."/>
            <person name="Mi H."/>
            <person name="Huang R."/>
        </authorList>
    </citation>
    <scope>NUCLEOTIDE SEQUENCE [LARGE SCALE GENOMIC DNA]</scope>
    <source>
        <strain evidence="2 3">GST4</strain>
    </source>
</reference>
<organism evidence="2 3">
    <name type="scientific">Tumebacillus flagellatus</name>
    <dbReference type="NCBI Taxonomy" id="1157490"/>
    <lineage>
        <taxon>Bacteria</taxon>
        <taxon>Bacillati</taxon>
        <taxon>Bacillota</taxon>
        <taxon>Bacilli</taxon>
        <taxon>Bacillales</taxon>
        <taxon>Alicyclobacillaceae</taxon>
        <taxon>Tumebacillus</taxon>
    </lineage>
</organism>
<evidence type="ECO:0000256" key="1">
    <source>
        <dbReference type="SAM" id="MobiDB-lite"/>
    </source>
</evidence>
<dbReference type="STRING" id="1157490.EL26_04540"/>
<dbReference type="OrthoDB" id="2381565at2"/>
<dbReference type="RefSeq" id="WP_038084936.1">
    <property type="nucleotide sequence ID" value="NZ_JMIR01000004.1"/>
</dbReference>